<keyword evidence="11" id="KW-0735">Signal-anchor</keyword>
<comment type="similarity">
    <text evidence="3">Belongs to the peptidase S26B family.</text>
</comment>
<keyword evidence="7" id="KW-0645">Protease</keyword>
<dbReference type="FunFam" id="2.10.109.10:FF:000003">
    <property type="entry name" value="Signal peptidase complex catalytic subunit SEC11"/>
    <property type="match status" value="1"/>
</dbReference>
<evidence type="ECO:0000256" key="1">
    <source>
        <dbReference type="ARBA" id="ARBA00000677"/>
    </source>
</evidence>
<dbReference type="Pfam" id="PF00717">
    <property type="entry name" value="Peptidase_S24"/>
    <property type="match status" value="1"/>
</dbReference>
<dbReference type="GO" id="GO:0005787">
    <property type="term" value="C:signal peptidase complex"/>
    <property type="evidence" value="ECO:0007669"/>
    <property type="project" value="UniProtKB-ARBA"/>
</dbReference>
<dbReference type="PRINTS" id="PR00728">
    <property type="entry name" value="SIGNALPTASE"/>
</dbReference>
<evidence type="ECO:0000256" key="11">
    <source>
        <dbReference type="ARBA" id="ARBA00022968"/>
    </source>
</evidence>
<keyword evidence="8 15" id="KW-0812">Transmembrane</keyword>
<dbReference type="Proteomes" id="UP001311799">
    <property type="component" value="Unassembled WGS sequence"/>
</dbReference>
<dbReference type="InterPro" id="IPR036286">
    <property type="entry name" value="LexA/Signal_pep-like_sf"/>
</dbReference>
<dbReference type="InterPro" id="IPR001733">
    <property type="entry name" value="Peptidase_S26B"/>
</dbReference>
<dbReference type="InterPro" id="IPR015927">
    <property type="entry name" value="Peptidase_S24_S26A/B/C"/>
</dbReference>
<dbReference type="EC" id="3.4.21.89" evidence="4"/>
<dbReference type="GO" id="GO:0006465">
    <property type="term" value="P:signal peptide processing"/>
    <property type="evidence" value="ECO:0007669"/>
    <property type="project" value="InterPro"/>
</dbReference>
<name>A0AAV9Y2Z6_9CRYT</name>
<evidence type="ECO:0000256" key="9">
    <source>
        <dbReference type="ARBA" id="ARBA00022801"/>
    </source>
</evidence>
<comment type="subcellular location">
    <subcellularLocation>
        <location evidence="2">Endoplasmic reticulum membrane</location>
        <topology evidence="2">Single-pass type II membrane protein</topology>
    </subcellularLocation>
</comment>
<evidence type="ECO:0000256" key="14">
    <source>
        <dbReference type="ARBA" id="ARBA00045533"/>
    </source>
</evidence>
<comment type="function">
    <text evidence="14">Catalytic component of the signal peptidase complex (SPC) which catalyzes the cleavage of N-terminal signal sequences from nascent proteins as they are translocated into the lumen of the endoplasmic reticulum. Specifically cleaves N-terminal signal peptides that contain a hydrophobic alpha-helix (h-region) shorter than 18-20 amino acids.</text>
</comment>
<keyword evidence="12 15" id="KW-1133">Transmembrane helix</keyword>
<dbReference type="EMBL" id="JAWDEY010000003">
    <property type="protein sequence ID" value="KAK6590830.1"/>
    <property type="molecule type" value="Genomic_DNA"/>
</dbReference>
<sequence>MDHINQIKNECKQILSRPHQIIYQCLTLACIVFSALMLWRGLMVVTNSQSPVVVVLSGSMEPGFYRGDILFLYNKSEIKIGDIVVFSLEGRDIPIVHRVLSYHEGPEDGEISVLTKGDNNDVDDRGLYNENQIWLKKKHIMGTAVGIIPKAGMITIWLNDYPWLKYALVGIMGFTVLLGKE</sequence>
<evidence type="ECO:0000256" key="3">
    <source>
        <dbReference type="ARBA" id="ARBA00011035"/>
    </source>
</evidence>
<protein>
    <recommendedName>
        <fullName evidence="5">Signal peptidase complex catalytic subunit SEC11</fullName>
        <ecNumber evidence="4">3.4.21.89</ecNumber>
    </recommendedName>
    <alternativeName>
        <fullName evidence="6">Signal peptidase complex catalytic subunit sec11</fullName>
    </alternativeName>
</protein>
<evidence type="ECO:0000256" key="5">
    <source>
        <dbReference type="ARBA" id="ARBA00019685"/>
    </source>
</evidence>
<dbReference type="NCBIfam" id="TIGR02228">
    <property type="entry name" value="sigpep_I_arch"/>
    <property type="match status" value="1"/>
</dbReference>
<comment type="catalytic activity">
    <reaction evidence="1">
        <text>Cleavage of hydrophobic, N-terminal signal or leader sequences from secreted and periplasmic proteins.</text>
        <dbReference type="EC" id="3.4.21.89"/>
    </reaction>
</comment>
<evidence type="ECO:0000256" key="8">
    <source>
        <dbReference type="ARBA" id="ARBA00022692"/>
    </source>
</evidence>
<keyword evidence="13 15" id="KW-0472">Membrane</keyword>
<dbReference type="Gene3D" id="2.10.109.10">
    <property type="entry name" value="Umud Fragment, subunit A"/>
    <property type="match status" value="1"/>
</dbReference>
<evidence type="ECO:0000256" key="15">
    <source>
        <dbReference type="SAM" id="Phobius"/>
    </source>
</evidence>
<feature type="transmembrane region" description="Helical" evidence="15">
    <location>
        <begin position="21"/>
        <end position="42"/>
    </location>
</feature>
<evidence type="ECO:0000256" key="13">
    <source>
        <dbReference type="ARBA" id="ARBA00023136"/>
    </source>
</evidence>
<dbReference type="CDD" id="cd06530">
    <property type="entry name" value="S26_SPase_I"/>
    <property type="match status" value="1"/>
</dbReference>
<evidence type="ECO:0000313" key="18">
    <source>
        <dbReference type="Proteomes" id="UP001311799"/>
    </source>
</evidence>
<dbReference type="InterPro" id="IPR019533">
    <property type="entry name" value="Peptidase_S26"/>
</dbReference>
<dbReference type="InterPro" id="IPR019758">
    <property type="entry name" value="Pept_S26A_signal_pept_1_CS"/>
</dbReference>
<dbReference type="PANTHER" id="PTHR10806:SF6">
    <property type="entry name" value="SIGNAL PEPTIDASE COMPLEX CATALYTIC SUBUNIT SEC11"/>
    <property type="match status" value="1"/>
</dbReference>
<proteinExistence type="inferred from homology"/>
<dbReference type="GO" id="GO:0009003">
    <property type="term" value="F:signal peptidase activity"/>
    <property type="evidence" value="ECO:0007669"/>
    <property type="project" value="UniProtKB-EC"/>
</dbReference>
<dbReference type="PROSITE" id="PS00761">
    <property type="entry name" value="SPASE_I_3"/>
    <property type="match status" value="1"/>
</dbReference>
<dbReference type="PANTHER" id="PTHR10806">
    <property type="entry name" value="SIGNAL PEPTIDASE COMPLEX CATALYTIC SUBUNIT SEC11"/>
    <property type="match status" value="1"/>
</dbReference>
<keyword evidence="10" id="KW-0256">Endoplasmic reticulum</keyword>
<gene>
    <name evidence="17" type="ORF">RS030_122020</name>
</gene>
<keyword evidence="9" id="KW-0378">Hydrolase</keyword>
<organism evidence="17 18">
    <name type="scientific">Cryptosporidium xiaoi</name>
    <dbReference type="NCBI Taxonomy" id="659607"/>
    <lineage>
        <taxon>Eukaryota</taxon>
        <taxon>Sar</taxon>
        <taxon>Alveolata</taxon>
        <taxon>Apicomplexa</taxon>
        <taxon>Conoidasida</taxon>
        <taxon>Coccidia</taxon>
        <taxon>Eucoccidiorida</taxon>
        <taxon>Eimeriorina</taxon>
        <taxon>Cryptosporidiidae</taxon>
        <taxon>Cryptosporidium</taxon>
    </lineage>
</organism>
<reference evidence="17 18" key="1">
    <citation type="submission" date="2023-10" db="EMBL/GenBank/DDBJ databases">
        <title>Comparative genomics analysis reveals potential genetic determinants of host preference in Cryptosporidium xiaoi.</title>
        <authorList>
            <person name="Xiao L."/>
            <person name="Li J."/>
        </authorList>
    </citation>
    <scope>NUCLEOTIDE SEQUENCE [LARGE SCALE GENOMIC DNA]</scope>
    <source>
        <strain evidence="17 18">52996</strain>
    </source>
</reference>
<evidence type="ECO:0000256" key="4">
    <source>
        <dbReference type="ARBA" id="ARBA00013208"/>
    </source>
</evidence>
<evidence type="ECO:0000256" key="12">
    <source>
        <dbReference type="ARBA" id="ARBA00022989"/>
    </source>
</evidence>
<feature type="domain" description="Peptidase S24/S26A/S26B/S26C" evidence="16">
    <location>
        <begin position="40"/>
        <end position="129"/>
    </location>
</feature>
<dbReference type="SUPFAM" id="SSF51306">
    <property type="entry name" value="LexA/Signal peptidase"/>
    <property type="match status" value="1"/>
</dbReference>
<evidence type="ECO:0000313" key="17">
    <source>
        <dbReference type="EMBL" id="KAK6590830.1"/>
    </source>
</evidence>
<evidence type="ECO:0000256" key="2">
    <source>
        <dbReference type="ARBA" id="ARBA00004648"/>
    </source>
</evidence>
<keyword evidence="18" id="KW-1185">Reference proteome</keyword>
<evidence type="ECO:0000256" key="10">
    <source>
        <dbReference type="ARBA" id="ARBA00022824"/>
    </source>
</evidence>
<evidence type="ECO:0000259" key="16">
    <source>
        <dbReference type="Pfam" id="PF00717"/>
    </source>
</evidence>
<dbReference type="GO" id="GO:0004252">
    <property type="term" value="F:serine-type endopeptidase activity"/>
    <property type="evidence" value="ECO:0007669"/>
    <property type="project" value="InterPro"/>
</dbReference>
<dbReference type="AlphaFoldDB" id="A0AAV9Y2Z6"/>
<evidence type="ECO:0000256" key="6">
    <source>
        <dbReference type="ARBA" id="ARBA00021755"/>
    </source>
</evidence>
<evidence type="ECO:0000256" key="7">
    <source>
        <dbReference type="ARBA" id="ARBA00022670"/>
    </source>
</evidence>
<accession>A0AAV9Y2Z6</accession>
<comment type="caution">
    <text evidence="17">The sequence shown here is derived from an EMBL/GenBank/DDBJ whole genome shotgun (WGS) entry which is preliminary data.</text>
</comment>